<evidence type="ECO:0000256" key="2">
    <source>
        <dbReference type="ARBA" id="ARBA00023015"/>
    </source>
</evidence>
<dbReference type="Proteomes" id="UP000677228">
    <property type="component" value="Unassembled WGS sequence"/>
</dbReference>
<evidence type="ECO:0000313" key="11">
    <source>
        <dbReference type="Proteomes" id="UP000663829"/>
    </source>
</evidence>
<evidence type="ECO:0000256" key="3">
    <source>
        <dbReference type="ARBA" id="ARBA00023163"/>
    </source>
</evidence>
<dbReference type="Pfam" id="PF10278">
    <property type="entry name" value="Med19"/>
    <property type="match status" value="1"/>
</dbReference>
<keyword evidence="4 5" id="KW-0539">Nucleus</keyword>
<keyword evidence="2 5" id="KW-0805">Transcription regulation</keyword>
<evidence type="ECO:0000313" key="10">
    <source>
        <dbReference type="EMBL" id="CAF3681504.1"/>
    </source>
</evidence>
<dbReference type="Proteomes" id="UP000682733">
    <property type="component" value="Unassembled WGS sequence"/>
</dbReference>
<protein>
    <recommendedName>
        <fullName evidence="5">Mediator of RNA polymerase II transcription subunit 19</fullName>
    </recommendedName>
    <alternativeName>
        <fullName evidence="5">Mediator complex subunit 19</fullName>
    </alternativeName>
</protein>
<keyword evidence="11" id="KW-1185">Reference proteome</keyword>
<feature type="region of interest" description="Disordered" evidence="6">
    <location>
        <begin position="24"/>
        <end position="43"/>
    </location>
</feature>
<accession>A0A813WQW8</accession>
<keyword evidence="3 5" id="KW-0804">Transcription</keyword>
<dbReference type="EMBL" id="CAJOBC010000982">
    <property type="protein sequence ID" value="CAF3644997.1"/>
    <property type="molecule type" value="Genomic_DNA"/>
</dbReference>
<name>A0A813WQW8_9BILA</name>
<gene>
    <name evidence="5" type="primary">MED19</name>
    <name evidence="7" type="ORF">GPM918_LOCUS6396</name>
    <name evidence="8" type="ORF">OVA965_LOCUS9612</name>
    <name evidence="9" type="ORF">SRO942_LOCUS6396</name>
    <name evidence="10" type="ORF">TMI583_LOCUS9608</name>
</gene>
<dbReference type="EMBL" id="CAJNOK010003430">
    <property type="protein sequence ID" value="CAF0900787.1"/>
    <property type="molecule type" value="Genomic_DNA"/>
</dbReference>
<dbReference type="EMBL" id="CAJNOQ010000982">
    <property type="protein sequence ID" value="CAF0857287.1"/>
    <property type="molecule type" value="Genomic_DNA"/>
</dbReference>
<reference evidence="7" key="1">
    <citation type="submission" date="2021-02" db="EMBL/GenBank/DDBJ databases">
        <authorList>
            <person name="Nowell W R."/>
        </authorList>
    </citation>
    <scope>NUCLEOTIDE SEQUENCE</scope>
</reference>
<sequence>MTSFEHHPFEIKTNGMHDDLLLPLQNVDPSSHPPPFLQPQRQSSPPPFYLLSQYPIEQPPTGSTNLIEHFNLKRDFEKYCNKQIKPSLRDFLPNISYVDTAQLKDDANSGTLRALLVERIIVNPIVPLTETQLLSFRLQKQPYLPEQYQIFTMPRETRSTTTVPLTTTTDYSQQQQQQPQRISPDVKRKASSSSDGGGGPVNNPVLVNKQTISPYMNGEGLLGRMTYPVITPSNANNINDPNNDQDDVNLNKRKTKKTKKDKRL</sequence>
<feature type="region of interest" description="Disordered" evidence="6">
    <location>
        <begin position="155"/>
        <end position="206"/>
    </location>
</feature>
<evidence type="ECO:0000313" key="7">
    <source>
        <dbReference type="EMBL" id="CAF0857287.1"/>
    </source>
</evidence>
<evidence type="ECO:0000256" key="5">
    <source>
        <dbReference type="RuleBase" id="RU364151"/>
    </source>
</evidence>
<proteinExistence type="inferred from homology"/>
<dbReference type="EMBL" id="CAJOBA010003431">
    <property type="protein sequence ID" value="CAF3681504.1"/>
    <property type="molecule type" value="Genomic_DNA"/>
</dbReference>
<comment type="subunit">
    <text evidence="5">Component of the Mediator complex.</text>
</comment>
<comment type="similarity">
    <text evidence="5">Belongs to the Mediator complex subunit 19 family.</text>
</comment>
<dbReference type="GO" id="GO:0006357">
    <property type="term" value="P:regulation of transcription by RNA polymerase II"/>
    <property type="evidence" value="ECO:0007669"/>
    <property type="project" value="InterPro"/>
</dbReference>
<dbReference type="GO" id="GO:0016592">
    <property type="term" value="C:mediator complex"/>
    <property type="evidence" value="ECO:0007669"/>
    <property type="project" value="InterPro"/>
</dbReference>
<dbReference type="AlphaFoldDB" id="A0A813WQW8"/>
<evidence type="ECO:0000256" key="4">
    <source>
        <dbReference type="ARBA" id="ARBA00023242"/>
    </source>
</evidence>
<evidence type="ECO:0000313" key="8">
    <source>
        <dbReference type="EMBL" id="CAF0900787.1"/>
    </source>
</evidence>
<comment type="subcellular location">
    <subcellularLocation>
        <location evidence="1 5">Nucleus</location>
    </subcellularLocation>
</comment>
<evidence type="ECO:0000256" key="1">
    <source>
        <dbReference type="ARBA" id="ARBA00004123"/>
    </source>
</evidence>
<evidence type="ECO:0000256" key="6">
    <source>
        <dbReference type="SAM" id="MobiDB-lite"/>
    </source>
</evidence>
<evidence type="ECO:0000313" key="9">
    <source>
        <dbReference type="EMBL" id="CAF3644997.1"/>
    </source>
</evidence>
<dbReference type="OrthoDB" id="10044050at2759"/>
<dbReference type="InterPro" id="IPR019403">
    <property type="entry name" value="Mediator_Med19_met"/>
</dbReference>
<keyword evidence="5" id="KW-0010">Activator</keyword>
<feature type="region of interest" description="Disordered" evidence="6">
    <location>
        <begin position="233"/>
        <end position="264"/>
    </location>
</feature>
<organism evidence="7 11">
    <name type="scientific">Didymodactylos carnosus</name>
    <dbReference type="NCBI Taxonomy" id="1234261"/>
    <lineage>
        <taxon>Eukaryota</taxon>
        <taxon>Metazoa</taxon>
        <taxon>Spiralia</taxon>
        <taxon>Gnathifera</taxon>
        <taxon>Rotifera</taxon>
        <taxon>Eurotatoria</taxon>
        <taxon>Bdelloidea</taxon>
        <taxon>Philodinida</taxon>
        <taxon>Philodinidae</taxon>
        <taxon>Didymodactylos</taxon>
    </lineage>
</organism>
<feature type="compositionally biased region" description="Low complexity" evidence="6">
    <location>
        <begin position="159"/>
        <end position="180"/>
    </location>
</feature>
<dbReference type="Proteomes" id="UP000663829">
    <property type="component" value="Unassembled WGS sequence"/>
</dbReference>
<feature type="compositionally biased region" description="Basic residues" evidence="6">
    <location>
        <begin position="251"/>
        <end position="264"/>
    </location>
</feature>
<dbReference type="GO" id="GO:0003712">
    <property type="term" value="F:transcription coregulator activity"/>
    <property type="evidence" value="ECO:0007669"/>
    <property type="project" value="InterPro"/>
</dbReference>
<dbReference type="Proteomes" id="UP000681722">
    <property type="component" value="Unassembled WGS sequence"/>
</dbReference>
<comment type="function">
    <text evidence="5">Component of the Mediator complex, a coactivator involved in the regulated transcription of nearly all RNA polymerase II-dependent genes. Mediator functions as a bridge to convey information from gene-specific regulatory proteins to the basal RNA polymerase II transcription machinery. Mediator is recruited to promoters by direct interactions with regulatory proteins and serves as a scaffold for the assembly of a functional preinitiation complex with RNA polymerase II and the general transcription factors.</text>
</comment>
<comment type="caution">
    <text evidence="7">The sequence shown here is derived from an EMBL/GenBank/DDBJ whole genome shotgun (WGS) entry which is preliminary data.</text>
</comment>